<evidence type="ECO:0000256" key="2">
    <source>
        <dbReference type="ARBA" id="ARBA00023125"/>
    </source>
</evidence>
<dbReference type="PANTHER" id="PTHR43280:SF28">
    <property type="entry name" value="HTH-TYPE TRANSCRIPTIONAL ACTIVATOR RHAS"/>
    <property type="match status" value="1"/>
</dbReference>
<dbReference type="GO" id="GO:0003700">
    <property type="term" value="F:DNA-binding transcription factor activity"/>
    <property type="evidence" value="ECO:0007669"/>
    <property type="project" value="InterPro"/>
</dbReference>
<dbReference type="Pfam" id="PF12833">
    <property type="entry name" value="HTH_18"/>
    <property type="match status" value="1"/>
</dbReference>
<sequence length="287" mass="33984">MRNPSNYYYKKMPNENFFVDIFQNYHTELGSTLYNHWHEHLQFFYYTSGTATLNCNHKKIKVATDDLIIVNSNELHDCINTCTNLSYYVIRVDLSFLFSNQTDCCQAKFLTPLAENLILFKNLIRNDTTANNYIKEIIKEYFEKNLGYELYIKGLFYELIVYLMRNYIEKILTKKQFDMRVNNLTRFSKTIKYIEDNYCSKIDLNTLAKITNMSTYHFCRSFKALTGNSPINYINRLKINKALSLLRKGELNVTEVALNCGFNDINYFSRLFKKYNNISPREVKKGS</sequence>
<dbReference type="SUPFAM" id="SSF46689">
    <property type="entry name" value="Homeodomain-like"/>
    <property type="match status" value="2"/>
</dbReference>
<dbReference type="InterPro" id="IPR014710">
    <property type="entry name" value="RmlC-like_jellyroll"/>
</dbReference>
<gene>
    <name evidence="4" type="primary">rhaS_1</name>
    <name evidence="4" type="ORF">CROST_003870</name>
</gene>
<dbReference type="SUPFAM" id="SSF51215">
    <property type="entry name" value="Regulatory protein AraC"/>
    <property type="match status" value="1"/>
</dbReference>
<dbReference type="InterPro" id="IPR003313">
    <property type="entry name" value="AraC-bd"/>
</dbReference>
<organism evidence="4 5">
    <name type="scientific">Clostridium felsineum</name>
    <dbReference type="NCBI Taxonomy" id="36839"/>
    <lineage>
        <taxon>Bacteria</taxon>
        <taxon>Bacillati</taxon>
        <taxon>Bacillota</taxon>
        <taxon>Clostridia</taxon>
        <taxon>Eubacteriales</taxon>
        <taxon>Clostridiaceae</taxon>
        <taxon>Clostridium</taxon>
    </lineage>
</organism>
<dbReference type="Gene3D" id="1.10.10.60">
    <property type="entry name" value="Homeodomain-like"/>
    <property type="match status" value="2"/>
</dbReference>
<reference evidence="4 5" key="1">
    <citation type="submission" date="2022-04" db="EMBL/GenBank/DDBJ databases">
        <title>Genome sequence of C. roseum typestrain.</title>
        <authorList>
            <person name="Poehlein A."/>
            <person name="Schoch T."/>
            <person name="Duerre P."/>
            <person name="Daniel R."/>
        </authorList>
    </citation>
    <scope>NUCLEOTIDE SEQUENCE [LARGE SCALE GENOMIC DNA]</scope>
    <source>
        <strain evidence="4 5">DSM 7320</strain>
    </source>
</reference>
<dbReference type="GO" id="GO:0043565">
    <property type="term" value="F:sequence-specific DNA binding"/>
    <property type="evidence" value="ECO:0007669"/>
    <property type="project" value="InterPro"/>
</dbReference>
<name>A0A1S8LS71_9CLOT</name>
<evidence type="ECO:0000256" key="3">
    <source>
        <dbReference type="ARBA" id="ARBA00023163"/>
    </source>
</evidence>
<dbReference type="PRINTS" id="PR00032">
    <property type="entry name" value="HTHARAC"/>
</dbReference>
<keyword evidence="3" id="KW-0804">Transcription</keyword>
<dbReference type="RefSeq" id="WP_077835327.1">
    <property type="nucleotide sequence ID" value="NZ_CP096983.1"/>
</dbReference>
<dbReference type="SMART" id="SM00342">
    <property type="entry name" value="HTH_ARAC"/>
    <property type="match status" value="1"/>
</dbReference>
<dbReference type="Pfam" id="PF02311">
    <property type="entry name" value="AraC_binding"/>
    <property type="match status" value="1"/>
</dbReference>
<protein>
    <submittedName>
        <fullName evidence="4">HTH-type transcriptional activator RhaS</fullName>
    </submittedName>
</protein>
<accession>A0A1S8LS71</accession>
<dbReference type="PROSITE" id="PS00041">
    <property type="entry name" value="HTH_ARAC_FAMILY_1"/>
    <property type="match status" value="1"/>
</dbReference>
<dbReference type="InterPro" id="IPR020449">
    <property type="entry name" value="Tscrpt_reg_AraC-type_HTH"/>
</dbReference>
<dbReference type="InterPro" id="IPR018062">
    <property type="entry name" value="HTH_AraC-typ_CS"/>
</dbReference>
<dbReference type="Proteomes" id="UP000190951">
    <property type="component" value="Chromosome"/>
</dbReference>
<evidence type="ECO:0000313" key="4">
    <source>
        <dbReference type="EMBL" id="URZ09694.1"/>
    </source>
</evidence>
<dbReference type="InterPro" id="IPR009057">
    <property type="entry name" value="Homeodomain-like_sf"/>
</dbReference>
<keyword evidence="2" id="KW-0238">DNA-binding</keyword>
<dbReference type="EMBL" id="CP096983">
    <property type="protein sequence ID" value="URZ09694.1"/>
    <property type="molecule type" value="Genomic_DNA"/>
</dbReference>
<dbReference type="PANTHER" id="PTHR43280">
    <property type="entry name" value="ARAC-FAMILY TRANSCRIPTIONAL REGULATOR"/>
    <property type="match status" value="1"/>
</dbReference>
<dbReference type="InterPro" id="IPR037923">
    <property type="entry name" value="HTH-like"/>
</dbReference>
<keyword evidence="5" id="KW-1185">Reference proteome</keyword>
<evidence type="ECO:0000256" key="1">
    <source>
        <dbReference type="ARBA" id="ARBA00023015"/>
    </source>
</evidence>
<keyword evidence="1" id="KW-0805">Transcription regulation</keyword>
<proteinExistence type="predicted"/>
<evidence type="ECO:0000313" key="5">
    <source>
        <dbReference type="Proteomes" id="UP000190951"/>
    </source>
</evidence>
<dbReference type="InterPro" id="IPR018060">
    <property type="entry name" value="HTH_AraC"/>
</dbReference>
<dbReference type="PROSITE" id="PS01124">
    <property type="entry name" value="HTH_ARAC_FAMILY_2"/>
    <property type="match status" value="1"/>
</dbReference>
<dbReference type="KEGG" id="crw:CROST_003870"/>
<dbReference type="AlphaFoldDB" id="A0A1S8LS71"/>
<dbReference type="Gene3D" id="2.60.120.10">
    <property type="entry name" value="Jelly Rolls"/>
    <property type="match status" value="1"/>
</dbReference>
<dbReference type="STRING" id="84029.CROST_20580"/>